<proteinExistence type="inferred from homology"/>
<protein>
    <recommendedName>
        <fullName evidence="5">tRNA-queuosine alpha-mannosyltransferase</fullName>
        <ecNumber evidence="4">2.4.1.110</ecNumber>
    </recommendedName>
</protein>
<keyword evidence="3" id="KW-0808">Transferase</keyword>
<evidence type="ECO:0000256" key="2">
    <source>
        <dbReference type="ARBA" id="ARBA00022676"/>
    </source>
</evidence>
<evidence type="ECO:0000256" key="1">
    <source>
        <dbReference type="ARBA" id="ARBA00009481"/>
    </source>
</evidence>
<evidence type="ECO:0000313" key="9">
    <source>
        <dbReference type="EMBL" id="VDL61237.1"/>
    </source>
</evidence>
<evidence type="ECO:0000256" key="5">
    <source>
        <dbReference type="ARBA" id="ARBA00044539"/>
    </source>
</evidence>
<dbReference type="Gene3D" id="3.40.50.2000">
    <property type="entry name" value="Glycogen Phosphorylase B"/>
    <property type="match status" value="1"/>
</dbReference>
<evidence type="ECO:0000259" key="8">
    <source>
        <dbReference type="Pfam" id="PF12038"/>
    </source>
</evidence>
<dbReference type="OrthoDB" id="10032790at2759"/>
<accession>A0A0R3STZ1</accession>
<evidence type="ECO:0000256" key="3">
    <source>
        <dbReference type="ARBA" id="ARBA00022679"/>
    </source>
</evidence>
<dbReference type="InterPro" id="IPR022701">
    <property type="entry name" value="QTMAN_N"/>
</dbReference>
<dbReference type="CDD" id="cd01635">
    <property type="entry name" value="Glycosyltransferase_GTB-type"/>
    <property type="match status" value="1"/>
</dbReference>
<dbReference type="GO" id="GO:0016438">
    <property type="term" value="F:tRNA-queuosine(34) beta-mannosyltransferase activity"/>
    <property type="evidence" value="ECO:0007669"/>
    <property type="project" value="UniProtKB-EC"/>
</dbReference>
<evidence type="ECO:0000256" key="4">
    <source>
        <dbReference type="ARBA" id="ARBA00044517"/>
    </source>
</evidence>
<evidence type="ECO:0000313" key="10">
    <source>
        <dbReference type="Proteomes" id="UP000274504"/>
    </source>
</evidence>
<gene>
    <name evidence="9" type="ORF">HDID_LOCUS8919</name>
</gene>
<dbReference type="Proteomes" id="UP000274504">
    <property type="component" value="Unassembled WGS sequence"/>
</dbReference>
<feature type="region of interest" description="Disordered" evidence="7">
    <location>
        <begin position="270"/>
        <end position="292"/>
    </location>
</feature>
<dbReference type="EMBL" id="UYSG01011169">
    <property type="protein sequence ID" value="VDL61237.1"/>
    <property type="molecule type" value="Genomic_DNA"/>
</dbReference>
<evidence type="ECO:0000256" key="6">
    <source>
        <dbReference type="ARBA" id="ARBA00048439"/>
    </source>
</evidence>
<feature type="domain" description="tRNA-queuosine alpha-mannosyltransferase N-terminal" evidence="8">
    <location>
        <begin position="13"/>
        <end position="191"/>
    </location>
</feature>
<dbReference type="Pfam" id="PF12038">
    <property type="entry name" value="QTMAN_N"/>
    <property type="match status" value="1"/>
</dbReference>
<dbReference type="STRING" id="6216.A0A0R3STZ1"/>
<name>A0A0R3STZ1_HYMDI</name>
<dbReference type="EC" id="2.4.1.110" evidence="4"/>
<evidence type="ECO:0000313" key="11">
    <source>
        <dbReference type="WBParaSite" id="HDID_0000892101-mRNA-1"/>
    </source>
</evidence>
<evidence type="ECO:0000256" key="7">
    <source>
        <dbReference type="SAM" id="MobiDB-lite"/>
    </source>
</evidence>
<keyword evidence="2" id="KW-0328">Glycosyltransferase</keyword>
<dbReference type="PANTHER" id="PTHR13615:SF3">
    <property type="entry name" value="GLYCOSYLTRANSFERASE-LIKE DOMAIN-CONTAINING PROTEIN 1"/>
    <property type="match status" value="1"/>
</dbReference>
<dbReference type="AlphaFoldDB" id="A0A0R3STZ1"/>
<dbReference type="WBParaSite" id="HDID_0000892101-mRNA-1">
    <property type="protein sequence ID" value="HDID_0000892101-mRNA-1"/>
    <property type="gene ID" value="HDID_0000892101"/>
</dbReference>
<organism evidence="11">
    <name type="scientific">Hymenolepis diminuta</name>
    <name type="common">Rat tapeworm</name>
    <dbReference type="NCBI Taxonomy" id="6216"/>
    <lineage>
        <taxon>Eukaryota</taxon>
        <taxon>Metazoa</taxon>
        <taxon>Spiralia</taxon>
        <taxon>Lophotrochozoa</taxon>
        <taxon>Platyhelminthes</taxon>
        <taxon>Cestoda</taxon>
        <taxon>Eucestoda</taxon>
        <taxon>Cyclophyllidea</taxon>
        <taxon>Hymenolepididae</taxon>
        <taxon>Hymenolepis</taxon>
    </lineage>
</organism>
<dbReference type="InterPro" id="IPR051862">
    <property type="entry name" value="GT-like_domain_containing_1"/>
</dbReference>
<dbReference type="SUPFAM" id="SSF53756">
    <property type="entry name" value="UDP-Glycosyltransferase/glycogen phosphorylase"/>
    <property type="match status" value="1"/>
</dbReference>
<comment type="catalytic activity">
    <reaction evidence="6">
        <text>queuosine(34) in tRNA(Asp) + GDP-alpha-D-mannose = O-4''-alpha-D-mannosylqueuosine(34) in tRNA(Asp) + GDP + H(+)</text>
        <dbReference type="Rhea" id="RHEA:12885"/>
        <dbReference type="Rhea" id="RHEA-COMP:18572"/>
        <dbReference type="Rhea" id="RHEA-COMP:18581"/>
        <dbReference type="ChEBI" id="CHEBI:15378"/>
        <dbReference type="ChEBI" id="CHEBI:57527"/>
        <dbReference type="ChEBI" id="CHEBI:58189"/>
        <dbReference type="ChEBI" id="CHEBI:194431"/>
        <dbReference type="ChEBI" id="CHEBI:194442"/>
        <dbReference type="EC" id="2.4.1.110"/>
    </reaction>
    <physiologicalReaction direction="left-to-right" evidence="6">
        <dbReference type="Rhea" id="RHEA:12886"/>
    </physiologicalReaction>
</comment>
<dbReference type="PANTHER" id="PTHR13615">
    <property type="entry name" value="GLYCOSYLTRANSFERASE-LIKE 1"/>
    <property type="match status" value="1"/>
</dbReference>
<reference evidence="9 10" key="2">
    <citation type="submission" date="2018-11" db="EMBL/GenBank/DDBJ databases">
        <authorList>
            <consortium name="Pathogen Informatics"/>
        </authorList>
    </citation>
    <scope>NUCLEOTIDE SEQUENCE [LARGE SCALE GENOMIC DNA]</scope>
</reference>
<reference evidence="11" key="1">
    <citation type="submission" date="2017-02" db="UniProtKB">
        <authorList>
            <consortium name="WormBaseParasite"/>
        </authorList>
    </citation>
    <scope>IDENTIFICATION</scope>
</reference>
<comment type="similarity">
    <text evidence="1">Belongs to the glycosyltransferase group 1 family. Glycosyltransferase 4 subfamily.</text>
</comment>
<sequence>MENFVETTSNAPILLIEAFNGGSHKQFITSLERLLMDTGKQVCMITLPATKWHWRARTGALQLATLIPRNIAGGYRVLFTSSVFSLPELLALRPDLGAIPKKYLYFHENQLAYPLREGEEKTDYQYAYIQALSALAADVILFNSTYNMNSFYDRLPAFLTSGLPTPPSPRIPNAQRLVEELLRPKSRVLYFLVEPPPLERMLGGGVLQDAVLQQAERIKARRKEPLRILWNHRWDYDKNPTDFFRVIFDLAGVSVDEEFFNLGKSTMRPSIGDATNASSETEPRPLSPKRTSPNFQLTVIGRTTQDTPRIFHMAEPLLAVRGLIRTWGYLESREDYWKALADSDVVVSTANHEFFGVSVIEAVSVGCVPLLPQRLAYPELVKEPICLYRTLPQMKKQLKRWIGATDKLRVELANVLLASYQKEESGGRLWLKEETNWLKGLRLKYEDLIEEML</sequence>
<feature type="compositionally biased region" description="Polar residues" evidence="7">
    <location>
        <begin position="270"/>
        <end position="280"/>
    </location>
</feature>